<dbReference type="Ensembl" id="ENSCAFT00030006193.1">
    <property type="protein sequence ID" value="ENSCAFP00030005454.1"/>
    <property type="gene ID" value="ENSCAFG00030003328.1"/>
</dbReference>
<name>A0A8C0M6I7_CANLF</name>
<evidence type="ECO:0000256" key="7">
    <source>
        <dbReference type="ARBA" id="ARBA00023242"/>
    </source>
</evidence>
<reference evidence="13" key="1">
    <citation type="submission" date="2019-03" db="EMBL/GenBank/DDBJ databases">
        <authorList>
            <person name="Warren W.C."/>
            <person name="Johnson G.S."/>
        </authorList>
    </citation>
    <scope>NUCLEOTIDE SEQUENCE [LARGE SCALE GENOMIC DNA]</scope>
    <source>
        <strain evidence="13">Basenji</strain>
    </source>
</reference>
<dbReference type="GO" id="GO:0016787">
    <property type="term" value="F:hydrolase activity"/>
    <property type="evidence" value="ECO:0007669"/>
    <property type="project" value="UniProtKB-KW"/>
</dbReference>
<dbReference type="PANTHER" id="PTHR13067">
    <property type="entry name" value="CASPASE-ACTIVATED DNASE"/>
    <property type="match status" value="1"/>
</dbReference>
<evidence type="ECO:0000259" key="12">
    <source>
        <dbReference type="PROSITE" id="PS51135"/>
    </source>
</evidence>
<protein>
    <recommendedName>
        <fullName evidence="10">DNA fragmentation factor subunit beta</fullName>
    </recommendedName>
</protein>
<dbReference type="Gene3D" id="6.10.140.170">
    <property type="match status" value="1"/>
</dbReference>
<dbReference type="Pfam" id="PF02017">
    <property type="entry name" value="CIDE-N"/>
    <property type="match status" value="1"/>
</dbReference>
<accession>A0A8C0M6I7</accession>
<dbReference type="GO" id="GO:0006309">
    <property type="term" value="P:apoptotic DNA fragmentation"/>
    <property type="evidence" value="ECO:0007669"/>
    <property type="project" value="InterPro"/>
</dbReference>
<comment type="subunit">
    <text evidence="9">Heterodimer of DFFA and DFFB. Interacts with H1-1.</text>
</comment>
<evidence type="ECO:0000256" key="11">
    <source>
        <dbReference type="PROSITE-ProRule" id="PRU00447"/>
    </source>
</evidence>
<keyword evidence="4 11" id="KW-0053">Apoptosis</keyword>
<keyword evidence="6" id="KW-0378">Hydrolase</keyword>
<dbReference type="SMART" id="SM00266">
    <property type="entry name" value="CAD"/>
    <property type="match status" value="1"/>
</dbReference>
<feature type="domain" description="CIDE-N" evidence="12">
    <location>
        <begin position="7"/>
        <end position="83"/>
    </location>
</feature>
<dbReference type="Proteomes" id="UP000694429">
    <property type="component" value="Chromosome 5"/>
</dbReference>
<keyword evidence="3" id="KW-0963">Cytoplasm</keyword>
<dbReference type="InterPro" id="IPR044925">
    <property type="entry name" value="His-Me_finger_sf"/>
</dbReference>
<evidence type="ECO:0000256" key="2">
    <source>
        <dbReference type="ARBA" id="ARBA00004496"/>
    </source>
</evidence>
<dbReference type="SUPFAM" id="SSF54060">
    <property type="entry name" value="His-Me finger endonucleases"/>
    <property type="match status" value="1"/>
</dbReference>
<organism evidence="13 14">
    <name type="scientific">Canis lupus familiaris</name>
    <name type="common">Dog</name>
    <name type="synonym">Canis familiaris</name>
    <dbReference type="NCBI Taxonomy" id="9615"/>
    <lineage>
        <taxon>Eukaryota</taxon>
        <taxon>Metazoa</taxon>
        <taxon>Chordata</taxon>
        <taxon>Craniata</taxon>
        <taxon>Vertebrata</taxon>
        <taxon>Euteleostomi</taxon>
        <taxon>Mammalia</taxon>
        <taxon>Eutheria</taxon>
        <taxon>Laurasiatheria</taxon>
        <taxon>Carnivora</taxon>
        <taxon>Caniformia</taxon>
        <taxon>Canidae</taxon>
        <taxon>Canis</taxon>
    </lineage>
</organism>
<dbReference type="InterPro" id="IPR039729">
    <property type="entry name" value="DFF40"/>
</dbReference>
<dbReference type="GO" id="GO:0004520">
    <property type="term" value="F:DNA endonuclease activity"/>
    <property type="evidence" value="ECO:0007669"/>
    <property type="project" value="InterPro"/>
</dbReference>
<keyword evidence="7" id="KW-0539">Nucleus</keyword>
<dbReference type="InterPro" id="IPR003508">
    <property type="entry name" value="CIDE-N_dom"/>
</dbReference>
<evidence type="ECO:0000256" key="8">
    <source>
        <dbReference type="ARBA" id="ARBA00053660"/>
    </source>
</evidence>
<evidence type="ECO:0000256" key="10">
    <source>
        <dbReference type="ARBA" id="ARBA00069517"/>
    </source>
</evidence>
<evidence type="ECO:0000313" key="13">
    <source>
        <dbReference type="Ensembl" id="ENSCAFP00030005454.1"/>
    </source>
</evidence>
<proteinExistence type="predicted"/>
<evidence type="ECO:0000313" key="14">
    <source>
        <dbReference type="Proteomes" id="UP000694429"/>
    </source>
</evidence>
<evidence type="ECO:0000256" key="6">
    <source>
        <dbReference type="ARBA" id="ARBA00022801"/>
    </source>
</evidence>
<reference evidence="13" key="2">
    <citation type="submission" date="2025-08" db="UniProtKB">
        <authorList>
            <consortium name="Ensembl"/>
        </authorList>
    </citation>
    <scope>IDENTIFICATION</scope>
</reference>
<dbReference type="InterPro" id="IPR015311">
    <property type="entry name" value="DFF40_C"/>
</dbReference>
<evidence type="ECO:0000256" key="4">
    <source>
        <dbReference type="ARBA" id="ARBA00022703"/>
    </source>
</evidence>
<dbReference type="FunFam" id="3.10.20.10:FF:000006">
    <property type="entry name" value="DNA fragmentation factor subunit beta"/>
    <property type="match status" value="1"/>
</dbReference>
<dbReference type="AlphaFoldDB" id="A0A8C0M6I7"/>
<evidence type="ECO:0000256" key="5">
    <source>
        <dbReference type="ARBA" id="ARBA00022722"/>
    </source>
</evidence>
<comment type="function">
    <text evidence="8">Nuclease that induces DNA fragmentation and chromatin condensation during apoptosis. Degrades naked DNA and induces apoptotic morphology.</text>
</comment>
<dbReference type="SUPFAM" id="SSF54277">
    <property type="entry name" value="CAD &amp; PB1 domains"/>
    <property type="match status" value="1"/>
</dbReference>
<dbReference type="Gene3D" id="3.10.20.10">
    <property type="match status" value="1"/>
</dbReference>
<evidence type="ECO:0000256" key="1">
    <source>
        <dbReference type="ARBA" id="ARBA00004123"/>
    </source>
</evidence>
<sequence>MFAVFRKPKTFKLRALHSQKKFGVAGRSCQEVLKKGCLHLQLPVAGSRLCLYEDGTELTGDYFWSVPDNSELVLLTSGQTWQGYVSDISGFLSAFHRPSAGLIQAARQLLSDERAPLRQKLLADLLHTISENIAAETRAEDPPWFEGLESRFQSKSGYLRYSCESRIRSYLREVNSYAPTVGEEAQGEYTRIVDLMCQKLRTVQYNGSYFDRGARAGLRLCTPEGWFCCQVRRGPRIWGHPGDAEPASCGFFSGSPLGLGLTGGSAQPLDLQSLAFESLPPHRMVGVRCPLVPSGWFGRPSDGFPGVLLMWSGVHSCTRSGVFPWEEGTGQ</sequence>
<dbReference type="GO" id="GO:0005634">
    <property type="term" value="C:nucleus"/>
    <property type="evidence" value="ECO:0007669"/>
    <property type="project" value="UniProtKB-SubCell"/>
</dbReference>
<dbReference type="GO" id="GO:0005737">
    <property type="term" value="C:cytoplasm"/>
    <property type="evidence" value="ECO:0007669"/>
    <property type="project" value="UniProtKB-SubCell"/>
</dbReference>
<keyword evidence="5" id="KW-0540">Nuclease</keyword>
<comment type="subcellular location">
    <subcellularLocation>
        <location evidence="2">Cytoplasm</location>
    </subcellularLocation>
    <subcellularLocation>
        <location evidence="1">Nucleus</location>
    </subcellularLocation>
</comment>
<dbReference type="PROSITE" id="PS51135">
    <property type="entry name" value="CIDE_N"/>
    <property type="match status" value="1"/>
</dbReference>
<dbReference type="PANTHER" id="PTHR13067:SF2">
    <property type="entry name" value="CASPASE-ACTIVATED DNASE"/>
    <property type="match status" value="1"/>
</dbReference>
<dbReference type="Pfam" id="PF09230">
    <property type="entry name" value="DFF40"/>
    <property type="match status" value="1"/>
</dbReference>
<evidence type="ECO:0000256" key="3">
    <source>
        <dbReference type="ARBA" id="ARBA00022490"/>
    </source>
</evidence>
<evidence type="ECO:0000256" key="9">
    <source>
        <dbReference type="ARBA" id="ARBA00064007"/>
    </source>
</evidence>